<dbReference type="Proteomes" id="UP000886878">
    <property type="component" value="Unassembled WGS sequence"/>
</dbReference>
<keyword evidence="4" id="KW-0028">Amino-acid biosynthesis</keyword>
<proteinExistence type="inferred from homology"/>
<gene>
    <name evidence="10" type="primary">dapF</name>
    <name evidence="10" type="ORF">H9876_00950</name>
</gene>
<dbReference type="InterPro" id="IPR001653">
    <property type="entry name" value="DAP_epimerase_DapF"/>
</dbReference>
<comment type="similarity">
    <text evidence="2">Belongs to the diaminopimelate epimerase family.</text>
</comment>
<dbReference type="EMBL" id="DXGK01000020">
    <property type="protein sequence ID" value="HIW69939.1"/>
    <property type="molecule type" value="Genomic_DNA"/>
</dbReference>
<dbReference type="NCBIfam" id="TIGR00652">
    <property type="entry name" value="DapF"/>
    <property type="match status" value="1"/>
</dbReference>
<evidence type="ECO:0000313" key="11">
    <source>
        <dbReference type="Proteomes" id="UP000886878"/>
    </source>
</evidence>
<protein>
    <recommendedName>
        <fullName evidence="3 8">Diaminopimelate epimerase</fullName>
        <ecNumber evidence="3 8">5.1.1.7</ecNumber>
    </recommendedName>
</protein>
<dbReference type="PANTHER" id="PTHR31689:SF0">
    <property type="entry name" value="DIAMINOPIMELATE EPIMERASE"/>
    <property type="match status" value="1"/>
</dbReference>
<evidence type="ECO:0000256" key="2">
    <source>
        <dbReference type="ARBA" id="ARBA00010219"/>
    </source>
</evidence>
<evidence type="ECO:0000256" key="8">
    <source>
        <dbReference type="NCBIfam" id="TIGR00652"/>
    </source>
</evidence>
<comment type="pathway">
    <text evidence="1">Amino-acid biosynthesis; L-lysine biosynthesis via DAP pathway; DL-2,6-diaminopimelate from LL-2,6-diaminopimelate: step 1/1.</text>
</comment>
<dbReference type="HAMAP" id="MF_00197">
    <property type="entry name" value="DAP_epimerase"/>
    <property type="match status" value="1"/>
</dbReference>
<keyword evidence="6 10" id="KW-0413">Isomerase</keyword>
<dbReference type="Pfam" id="PF01678">
    <property type="entry name" value="DAP_epimerase"/>
    <property type="match status" value="2"/>
</dbReference>
<dbReference type="GO" id="GO:0008837">
    <property type="term" value="F:diaminopimelate epimerase activity"/>
    <property type="evidence" value="ECO:0007669"/>
    <property type="project" value="UniProtKB-UniRule"/>
</dbReference>
<dbReference type="PROSITE" id="PS01326">
    <property type="entry name" value="DAP_EPIMERASE"/>
    <property type="match status" value="1"/>
</dbReference>
<comment type="catalytic activity">
    <reaction evidence="7">
        <text>(2S,6S)-2,6-diaminopimelate = meso-2,6-diaminopimelate</text>
        <dbReference type="Rhea" id="RHEA:15393"/>
        <dbReference type="ChEBI" id="CHEBI:57609"/>
        <dbReference type="ChEBI" id="CHEBI:57791"/>
        <dbReference type="EC" id="5.1.1.7"/>
    </reaction>
</comment>
<name>A0A9D1QNL8_9LACO</name>
<comment type="caution">
    <text evidence="10">The sequence shown here is derived from an EMBL/GenBank/DDBJ whole genome shotgun (WGS) entry which is preliminary data.</text>
</comment>
<evidence type="ECO:0000256" key="5">
    <source>
        <dbReference type="ARBA" id="ARBA00023154"/>
    </source>
</evidence>
<dbReference type="EC" id="5.1.1.7" evidence="3 8"/>
<evidence type="ECO:0000256" key="1">
    <source>
        <dbReference type="ARBA" id="ARBA00005196"/>
    </source>
</evidence>
<sequence>MAQLLKVHGSMNQFFILDQDELDQPLSQAELVKLAQLLCDHQRGPLGGADGLLVVDAGTHEGVRGRMQVINADGSIASMCGNGLRTVSRYLSEKYGEDQFVVQTQDADLRVRKEQELATGVPAFAVEISPVSFAAETLPYTNLGHQRLLNTAVPELAPHLRFSALSIPNPHLISFVSQEVLNGNLLGELGSYLNGDNPYFPDGVNVNFAHIDGENQLFVQTYERGVGFTNACGTGMSATSLAFVLTHPDMAAFNTPLKIYNPGGMVKTIVHHDHHAYWVELVGNATVTARLTVAEALLHHVQLTSDDVQVEPT</sequence>
<dbReference type="AlphaFoldDB" id="A0A9D1QNL8"/>
<organism evidence="10 11">
    <name type="scientific">Candidatus Limosilactobacillus merdipullorum</name>
    <dbReference type="NCBI Taxonomy" id="2838653"/>
    <lineage>
        <taxon>Bacteria</taxon>
        <taxon>Bacillati</taxon>
        <taxon>Bacillota</taxon>
        <taxon>Bacilli</taxon>
        <taxon>Lactobacillales</taxon>
        <taxon>Lactobacillaceae</taxon>
        <taxon>Limosilactobacillus</taxon>
    </lineage>
</organism>
<evidence type="ECO:0000256" key="7">
    <source>
        <dbReference type="ARBA" id="ARBA00051712"/>
    </source>
</evidence>
<evidence type="ECO:0000313" key="10">
    <source>
        <dbReference type="EMBL" id="HIW69939.1"/>
    </source>
</evidence>
<dbReference type="GO" id="GO:0005829">
    <property type="term" value="C:cytosol"/>
    <property type="evidence" value="ECO:0007669"/>
    <property type="project" value="TreeGrafter"/>
</dbReference>
<dbReference type="PANTHER" id="PTHR31689">
    <property type="entry name" value="DIAMINOPIMELATE EPIMERASE, CHLOROPLASTIC"/>
    <property type="match status" value="1"/>
</dbReference>
<dbReference type="Gene3D" id="3.10.310.10">
    <property type="entry name" value="Diaminopimelate Epimerase, Chain A, domain 1"/>
    <property type="match status" value="2"/>
</dbReference>
<evidence type="ECO:0000256" key="9">
    <source>
        <dbReference type="PROSITE-ProRule" id="PRU10125"/>
    </source>
</evidence>
<keyword evidence="5" id="KW-0457">Lysine biosynthesis</keyword>
<dbReference type="SUPFAM" id="SSF54506">
    <property type="entry name" value="Diaminopimelate epimerase-like"/>
    <property type="match status" value="2"/>
</dbReference>
<feature type="active site" evidence="9">
    <location>
        <position position="80"/>
    </location>
</feature>
<evidence type="ECO:0000256" key="4">
    <source>
        <dbReference type="ARBA" id="ARBA00022605"/>
    </source>
</evidence>
<feature type="non-terminal residue" evidence="10">
    <location>
        <position position="313"/>
    </location>
</feature>
<evidence type="ECO:0000256" key="3">
    <source>
        <dbReference type="ARBA" id="ARBA00013080"/>
    </source>
</evidence>
<dbReference type="InterPro" id="IPR018510">
    <property type="entry name" value="DAP_epimerase_AS"/>
</dbReference>
<reference evidence="10" key="1">
    <citation type="journal article" date="2021" name="PeerJ">
        <title>Extensive microbial diversity within the chicken gut microbiome revealed by metagenomics and culture.</title>
        <authorList>
            <person name="Gilroy R."/>
            <person name="Ravi A."/>
            <person name="Getino M."/>
            <person name="Pursley I."/>
            <person name="Horton D.L."/>
            <person name="Alikhan N.F."/>
            <person name="Baker D."/>
            <person name="Gharbi K."/>
            <person name="Hall N."/>
            <person name="Watson M."/>
            <person name="Adriaenssens E.M."/>
            <person name="Foster-Nyarko E."/>
            <person name="Jarju S."/>
            <person name="Secka A."/>
            <person name="Antonio M."/>
            <person name="Oren A."/>
            <person name="Chaudhuri R.R."/>
            <person name="La Ragione R."/>
            <person name="Hildebrand F."/>
            <person name="Pallen M.J."/>
        </authorList>
    </citation>
    <scope>NUCLEOTIDE SEQUENCE</scope>
    <source>
        <strain evidence="10">ChiHejej3B27-2180</strain>
    </source>
</reference>
<evidence type="ECO:0000256" key="6">
    <source>
        <dbReference type="ARBA" id="ARBA00023235"/>
    </source>
</evidence>
<dbReference type="GO" id="GO:0009089">
    <property type="term" value="P:lysine biosynthetic process via diaminopimelate"/>
    <property type="evidence" value="ECO:0007669"/>
    <property type="project" value="UniProtKB-UniRule"/>
</dbReference>
<reference evidence="10" key="2">
    <citation type="submission" date="2021-04" db="EMBL/GenBank/DDBJ databases">
        <authorList>
            <person name="Gilroy R."/>
        </authorList>
    </citation>
    <scope>NUCLEOTIDE SEQUENCE</scope>
    <source>
        <strain evidence="10">ChiHejej3B27-2180</strain>
    </source>
</reference>
<accession>A0A9D1QNL8</accession>